<organism evidence="2 3">
    <name type="scientific">Streptomyces thermoalcalitolerans</name>
    <dbReference type="NCBI Taxonomy" id="65605"/>
    <lineage>
        <taxon>Bacteria</taxon>
        <taxon>Bacillati</taxon>
        <taxon>Actinomycetota</taxon>
        <taxon>Actinomycetes</taxon>
        <taxon>Kitasatosporales</taxon>
        <taxon>Streptomycetaceae</taxon>
        <taxon>Streptomyces</taxon>
    </lineage>
</organism>
<name>A0ABN1NG38_9ACTN</name>
<feature type="region of interest" description="Disordered" evidence="1">
    <location>
        <begin position="26"/>
        <end position="47"/>
    </location>
</feature>
<comment type="caution">
    <text evidence="2">The sequence shown here is derived from an EMBL/GenBank/DDBJ whole genome shotgun (WGS) entry which is preliminary data.</text>
</comment>
<sequence length="69" mass="7292">MVLIDGVILIGGAVIMSDARRSRVRAPVGGSDQARLDQTQPPRKASDVLGRAQVVRGRRVKPVGDAVCV</sequence>
<accession>A0ABN1NG38</accession>
<dbReference type="RefSeq" id="WP_344047350.1">
    <property type="nucleotide sequence ID" value="NZ_BAAAHG010000005.1"/>
</dbReference>
<proteinExistence type="predicted"/>
<dbReference type="Proteomes" id="UP001501005">
    <property type="component" value="Unassembled WGS sequence"/>
</dbReference>
<evidence type="ECO:0000256" key="1">
    <source>
        <dbReference type="SAM" id="MobiDB-lite"/>
    </source>
</evidence>
<evidence type="ECO:0000313" key="3">
    <source>
        <dbReference type="Proteomes" id="UP001501005"/>
    </source>
</evidence>
<keyword evidence="3" id="KW-1185">Reference proteome</keyword>
<protein>
    <submittedName>
        <fullName evidence="2">Uncharacterized protein</fullName>
    </submittedName>
</protein>
<dbReference type="EMBL" id="BAAAHG010000005">
    <property type="protein sequence ID" value="GAA0906164.1"/>
    <property type="molecule type" value="Genomic_DNA"/>
</dbReference>
<gene>
    <name evidence="2" type="ORF">GCM10009549_10920</name>
</gene>
<evidence type="ECO:0000313" key="2">
    <source>
        <dbReference type="EMBL" id="GAA0906164.1"/>
    </source>
</evidence>
<reference evidence="2 3" key="1">
    <citation type="journal article" date="2019" name="Int. J. Syst. Evol. Microbiol.">
        <title>The Global Catalogue of Microorganisms (GCM) 10K type strain sequencing project: providing services to taxonomists for standard genome sequencing and annotation.</title>
        <authorList>
            <consortium name="The Broad Institute Genomics Platform"/>
            <consortium name="The Broad Institute Genome Sequencing Center for Infectious Disease"/>
            <person name="Wu L."/>
            <person name="Ma J."/>
        </authorList>
    </citation>
    <scope>NUCLEOTIDE SEQUENCE [LARGE SCALE GENOMIC DNA]</scope>
    <source>
        <strain evidence="2 3">JCM 10673</strain>
    </source>
</reference>